<evidence type="ECO:0000313" key="4">
    <source>
        <dbReference type="EMBL" id="KAK9686650.1"/>
    </source>
</evidence>
<dbReference type="InterPro" id="IPR027483">
    <property type="entry name" value="PInositol-4-P-4/5-kinase_C_sf"/>
</dbReference>
<evidence type="ECO:0000256" key="1">
    <source>
        <dbReference type="PROSITE-ProRule" id="PRU00781"/>
    </source>
</evidence>
<evidence type="ECO:0000259" key="3">
    <source>
        <dbReference type="PROSITE" id="PS51455"/>
    </source>
</evidence>
<dbReference type="Proteomes" id="UP001458880">
    <property type="component" value="Unassembled WGS sequence"/>
</dbReference>
<keyword evidence="1" id="KW-0418">Kinase</keyword>
<feature type="region of interest" description="Disordered" evidence="2">
    <location>
        <begin position="225"/>
        <end position="256"/>
    </location>
</feature>
<evidence type="ECO:0000313" key="5">
    <source>
        <dbReference type="Proteomes" id="UP001458880"/>
    </source>
</evidence>
<gene>
    <name evidence="4" type="ORF">QE152_g37033</name>
</gene>
<accession>A0AAW1IB26</accession>
<dbReference type="SMART" id="SM00330">
    <property type="entry name" value="PIPKc"/>
    <property type="match status" value="1"/>
</dbReference>
<feature type="region of interest" description="Disordered" evidence="2">
    <location>
        <begin position="86"/>
        <end position="118"/>
    </location>
</feature>
<protein>
    <submittedName>
        <fullName evidence="4">Phosphatidylinositol-4-phosphate 5-Kinase</fullName>
    </submittedName>
</protein>
<dbReference type="GO" id="GO:0016308">
    <property type="term" value="F:1-phosphatidylinositol-4-phosphate 5-kinase activity"/>
    <property type="evidence" value="ECO:0007669"/>
    <property type="project" value="TreeGrafter"/>
</dbReference>
<dbReference type="GO" id="GO:0005886">
    <property type="term" value="C:plasma membrane"/>
    <property type="evidence" value="ECO:0007669"/>
    <property type="project" value="TreeGrafter"/>
</dbReference>
<dbReference type="GO" id="GO:0046854">
    <property type="term" value="P:phosphatidylinositol phosphate biosynthetic process"/>
    <property type="evidence" value="ECO:0007669"/>
    <property type="project" value="TreeGrafter"/>
</dbReference>
<dbReference type="Gene3D" id="3.30.810.10">
    <property type="entry name" value="2-Layer Sandwich"/>
    <property type="match status" value="1"/>
</dbReference>
<keyword evidence="1" id="KW-0067">ATP-binding</keyword>
<dbReference type="SUPFAM" id="SSF56104">
    <property type="entry name" value="SAICAR synthase-like"/>
    <property type="match status" value="1"/>
</dbReference>
<feature type="domain" description="PIPK" evidence="3">
    <location>
        <begin position="1"/>
        <end position="219"/>
    </location>
</feature>
<feature type="region of interest" description="Disordered" evidence="2">
    <location>
        <begin position="134"/>
        <end position="158"/>
    </location>
</feature>
<name>A0AAW1IB26_POPJA</name>
<comment type="caution">
    <text evidence="4">The sequence shown here is derived from an EMBL/GenBank/DDBJ whole genome shotgun (WGS) entry which is preliminary data.</text>
</comment>
<feature type="compositionally biased region" description="Basic and acidic residues" evidence="2">
    <location>
        <begin position="104"/>
        <end position="113"/>
    </location>
</feature>
<evidence type="ECO:0000256" key="2">
    <source>
        <dbReference type="SAM" id="MobiDB-lite"/>
    </source>
</evidence>
<feature type="compositionally biased region" description="Polar residues" evidence="2">
    <location>
        <begin position="350"/>
        <end position="370"/>
    </location>
</feature>
<dbReference type="PANTHER" id="PTHR23086">
    <property type="entry name" value="PHOSPHATIDYLINOSITOL-4-PHOSPHATE 5-KINASE"/>
    <property type="match status" value="1"/>
</dbReference>
<dbReference type="PANTHER" id="PTHR23086:SF101">
    <property type="entry name" value="LP03320P-RELATED"/>
    <property type="match status" value="1"/>
</dbReference>
<organism evidence="4 5">
    <name type="scientific">Popillia japonica</name>
    <name type="common">Japanese beetle</name>
    <dbReference type="NCBI Taxonomy" id="7064"/>
    <lineage>
        <taxon>Eukaryota</taxon>
        <taxon>Metazoa</taxon>
        <taxon>Ecdysozoa</taxon>
        <taxon>Arthropoda</taxon>
        <taxon>Hexapoda</taxon>
        <taxon>Insecta</taxon>
        <taxon>Pterygota</taxon>
        <taxon>Neoptera</taxon>
        <taxon>Endopterygota</taxon>
        <taxon>Coleoptera</taxon>
        <taxon>Polyphaga</taxon>
        <taxon>Scarabaeiformia</taxon>
        <taxon>Scarabaeidae</taxon>
        <taxon>Rutelinae</taxon>
        <taxon>Popillia</taxon>
    </lineage>
</organism>
<reference evidence="4 5" key="1">
    <citation type="journal article" date="2024" name="BMC Genomics">
        <title>De novo assembly and annotation of Popillia japonica's genome with initial clues to its potential as an invasive pest.</title>
        <authorList>
            <person name="Cucini C."/>
            <person name="Boschi S."/>
            <person name="Funari R."/>
            <person name="Cardaioli E."/>
            <person name="Iannotti N."/>
            <person name="Marturano G."/>
            <person name="Paoli F."/>
            <person name="Bruttini M."/>
            <person name="Carapelli A."/>
            <person name="Frati F."/>
            <person name="Nardi F."/>
        </authorList>
    </citation>
    <scope>NUCLEOTIDE SEQUENCE [LARGE SCALE GENOMIC DNA]</scope>
    <source>
        <strain evidence="4">DMR45628</strain>
    </source>
</reference>
<dbReference type="InterPro" id="IPR023610">
    <property type="entry name" value="PInositol-4/5-P-5/4-kinase"/>
</dbReference>
<sequence length="415" mass="46260">MNNLLPSVVVLHQKYDLKGSTYKRKASKGEMKKRSPTYKDLDFMEHHPEGILLEADTYNALTKTIQHQAQREKSEKRSQSNLDDVIEDVEADPNDPSYAMINSERSRERDDRMGAASLNRTRSIKQRLVHHSTAMESIQAESEPIDEEDDVPPGGIPARNAKGERLLLYIGIIDILQSYRLKKKLEHTWKSMIHDGDTVSVHRPSFYAQRFQEFMAKKVFKKIPSPLKHSPSKRKSLSRPLRSQDEHDTNSVVPSCCSTPPPPFDELDHKPAIIEAHSITNTRVRVSSQTSHQGYARSYKDDIVSIGDIRLESRAENKSSLSVESGSSGAGHSSHSRGGGLAWTPPASVEGSTPTWTEGTPSFTESSSSGDMGCPTTPLRQAAHTSTISSHHHKKIVDEALNNLATEMVSYKKLS</sequence>
<dbReference type="EMBL" id="JASPKY010000692">
    <property type="protein sequence ID" value="KAK9686650.1"/>
    <property type="molecule type" value="Genomic_DNA"/>
</dbReference>
<keyword evidence="1" id="KW-0808">Transferase</keyword>
<dbReference type="GO" id="GO:0005524">
    <property type="term" value="F:ATP binding"/>
    <property type="evidence" value="ECO:0007669"/>
    <property type="project" value="UniProtKB-UniRule"/>
</dbReference>
<dbReference type="Pfam" id="PF01504">
    <property type="entry name" value="PIP5K"/>
    <property type="match status" value="1"/>
</dbReference>
<feature type="compositionally biased region" description="Low complexity" evidence="2">
    <location>
        <begin position="319"/>
        <end position="333"/>
    </location>
</feature>
<dbReference type="AlphaFoldDB" id="A0AAW1IB26"/>
<keyword evidence="1" id="KW-0547">Nucleotide-binding</keyword>
<feature type="region of interest" description="Disordered" evidence="2">
    <location>
        <begin position="314"/>
        <end position="391"/>
    </location>
</feature>
<proteinExistence type="predicted"/>
<dbReference type="InterPro" id="IPR002498">
    <property type="entry name" value="PInositol-4-P-4/5-kinase_core"/>
</dbReference>
<dbReference type="PROSITE" id="PS51455">
    <property type="entry name" value="PIPK"/>
    <property type="match status" value="1"/>
</dbReference>
<keyword evidence="5" id="KW-1185">Reference proteome</keyword>